<keyword evidence="3" id="KW-1185">Reference proteome</keyword>
<feature type="compositionally biased region" description="Acidic residues" evidence="1">
    <location>
        <begin position="35"/>
        <end position="45"/>
    </location>
</feature>
<dbReference type="AlphaFoldDB" id="A0A371CIT6"/>
<evidence type="ECO:0000256" key="1">
    <source>
        <dbReference type="SAM" id="MobiDB-lite"/>
    </source>
</evidence>
<gene>
    <name evidence="2" type="ORF">OH76DRAFT_1297766</name>
</gene>
<dbReference type="Proteomes" id="UP000256964">
    <property type="component" value="Unassembled WGS sequence"/>
</dbReference>
<feature type="non-terminal residue" evidence="2">
    <location>
        <position position="138"/>
    </location>
</feature>
<protein>
    <submittedName>
        <fullName evidence="2">Uncharacterized protein</fullName>
    </submittedName>
</protein>
<reference evidence="2 3" key="1">
    <citation type="journal article" date="2018" name="Biotechnol. Biofuels">
        <title>Integrative visual omics of the white-rot fungus Polyporus brumalis exposes the biotechnological potential of its oxidative enzymes for delignifying raw plant biomass.</title>
        <authorList>
            <person name="Miyauchi S."/>
            <person name="Rancon A."/>
            <person name="Drula E."/>
            <person name="Hage H."/>
            <person name="Chaduli D."/>
            <person name="Favel A."/>
            <person name="Grisel S."/>
            <person name="Henrissat B."/>
            <person name="Herpoel-Gimbert I."/>
            <person name="Ruiz-Duenas F.J."/>
            <person name="Chevret D."/>
            <person name="Hainaut M."/>
            <person name="Lin J."/>
            <person name="Wang M."/>
            <person name="Pangilinan J."/>
            <person name="Lipzen A."/>
            <person name="Lesage-Meessen L."/>
            <person name="Navarro D."/>
            <person name="Riley R."/>
            <person name="Grigoriev I.V."/>
            <person name="Zhou S."/>
            <person name="Raouche S."/>
            <person name="Rosso M.N."/>
        </authorList>
    </citation>
    <scope>NUCLEOTIDE SEQUENCE [LARGE SCALE GENOMIC DNA]</scope>
    <source>
        <strain evidence="2 3">BRFM 1820</strain>
    </source>
</reference>
<evidence type="ECO:0000313" key="2">
    <source>
        <dbReference type="EMBL" id="RDX40180.1"/>
    </source>
</evidence>
<proteinExistence type="predicted"/>
<name>A0A371CIT6_9APHY</name>
<accession>A0A371CIT6</accession>
<organism evidence="2 3">
    <name type="scientific">Lentinus brumalis</name>
    <dbReference type="NCBI Taxonomy" id="2498619"/>
    <lineage>
        <taxon>Eukaryota</taxon>
        <taxon>Fungi</taxon>
        <taxon>Dikarya</taxon>
        <taxon>Basidiomycota</taxon>
        <taxon>Agaricomycotina</taxon>
        <taxon>Agaricomycetes</taxon>
        <taxon>Polyporales</taxon>
        <taxon>Polyporaceae</taxon>
        <taxon>Lentinus</taxon>
    </lineage>
</organism>
<dbReference type="EMBL" id="KZ857579">
    <property type="protein sequence ID" value="RDX40180.1"/>
    <property type="molecule type" value="Genomic_DNA"/>
</dbReference>
<sequence>EVEGEADEDVRALLELAETMAQEDAETLAARREEEGEQAPLEDDDEWVDEIESLSPEERVEFLERIVLVKLVLAKKVRKLAFKVVNSSTILLPAWYDLCCQLKMAERLIPRDVKTRWNSTYDMAFTTVEYQEVYKRLT</sequence>
<feature type="region of interest" description="Disordered" evidence="1">
    <location>
        <begin position="24"/>
        <end position="45"/>
    </location>
</feature>
<dbReference type="OrthoDB" id="2797375at2759"/>
<feature type="non-terminal residue" evidence="2">
    <location>
        <position position="1"/>
    </location>
</feature>
<evidence type="ECO:0000313" key="3">
    <source>
        <dbReference type="Proteomes" id="UP000256964"/>
    </source>
</evidence>